<dbReference type="AlphaFoldDB" id="A0A7W7SYH3"/>
<sequence length="91" mass="10782">MAQRKRSDPTEDRWNEAMSVERLSQAHDIVGRLMPRPDAASEVWMDFYRRSVRVYERVAEVDRGHHHEALYWAGRERVKAELLASSDRNDE</sequence>
<reference evidence="1 2" key="1">
    <citation type="submission" date="2020-08" db="EMBL/GenBank/DDBJ databases">
        <title>Sequencing the genomes of 1000 actinobacteria strains.</title>
        <authorList>
            <person name="Klenk H.-P."/>
        </authorList>
    </citation>
    <scope>NUCLEOTIDE SEQUENCE [LARGE SCALE GENOMIC DNA]</scope>
    <source>
        <strain evidence="1 2">DSM 45084</strain>
    </source>
</reference>
<proteinExistence type="predicted"/>
<evidence type="ECO:0000313" key="2">
    <source>
        <dbReference type="Proteomes" id="UP000542674"/>
    </source>
</evidence>
<dbReference type="NCBIfam" id="NF041510">
    <property type="entry name" value="AMED_5909_fam"/>
    <property type="match status" value="1"/>
</dbReference>
<dbReference type="RefSeq" id="WP_246445016.1">
    <property type="nucleotide sequence ID" value="NZ_BAABAI010000035.1"/>
</dbReference>
<dbReference type="Proteomes" id="UP000542674">
    <property type="component" value="Unassembled WGS sequence"/>
</dbReference>
<evidence type="ECO:0000313" key="1">
    <source>
        <dbReference type="EMBL" id="MBB4962682.1"/>
    </source>
</evidence>
<organism evidence="1 2">
    <name type="scientific">Saccharothrix violaceirubra</name>
    <dbReference type="NCBI Taxonomy" id="413306"/>
    <lineage>
        <taxon>Bacteria</taxon>
        <taxon>Bacillati</taxon>
        <taxon>Actinomycetota</taxon>
        <taxon>Actinomycetes</taxon>
        <taxon>Pseudonocardiales</taxon>
        <taxon>Pseudonocardiaceae</taxon>
        <taxon>Saccharothrix</taxon>
    </lineage>
</organism>
<dbReference type="EMBL" id="JACHJS010000001">
    <property type="protein sequence ID" value="MBB4962682.1"/>
    <property type="molecule type" value="Genomic_DNA"/>
</dbReference>
<name>A0A7W7SYH3_9PSEU</name>
<dbReference type="InterPro" id="IPR048152">
    <property type="entry name" value="AMED_5909-like"/>
</dbReference>
<comment type="caution">
    <text evidence="1">The sequence shown here is derived from an EMBL/GenBank/DDBJ whole genome shotgun (WGS) entry which is preliminary data.</text>
</comment>
<keyword evidence="2" id="KW-1185">Reference proteome</keyword>
<protein>
    <submittedName>
        <fullName evidence="1">Uncharacterized protein</fullName>
    </submittedName>
</protein>
<accession>A0A7W7SYH3</accession>
<gene>
    <name evidence="1" type="ORF">F4559_000041</name>
</gene>